<organism evidence="11 12">
    <name type="scientific">Elysia crispata</name>
    <name type="common">lettuce slug</name>
    <dbReference type="NCBI Taxonomy" id="231223"/>
    <lineage>
        <taxon>Eukaryota</taxon>
        <taxon>Metazoa</taxon>
        <taxon>Spiralia</taxon>
        <taxon>Lophotrochozoa</taxon>
        <taxon>Mollusca</taxon>
        <taxon>Gastropoda</taxon>
        <taxon>Heterobranchia</taxon>
        <taxon>Euthyneura</taxon>
        <taxon>Panpulmonata</taxon>
        <taxon>Sacoglossa</taxon>
        <taxon>Placobranchoidea</taxon>
        <taxon>Plakobranchidae</taxon>
        <taxon>Elysia</taxon>
    </lineage>
</organism>
<keyword evidence="6 9" id="KW-0472">Membrane</keyword>
<dbReference type="EMBL" id="JAWDGP010001020">
    <property type="protein sequence ID" value="KAK3795674.1"/>
    <property type="molecule type" value="Genomic_DNA"/>
</dbReference>
<dbReference type="PROSITE" id="PS50262">
    <property type="entry name" value="G_PROTEIN_RECEP_F1_2"/>
    <property type="match status" value="1"/>
</dbReference>
<feature type="transmembrane region" description="Helical" evidence="9">
    <location>
        <begin position="40"/>
        <end position="63"/>
    </location>
</feature>
<dbReference type="InterPro" id="IPR000276">
    <property type="entry name" value="GPCR_Rhodpsn"/>
</dbReference>
<comment type="subcellular location">
    <subcellularLocation>
        <location evidence="1">Cell membrane</location>
        <topology evidence="1">Multi-pass membrane protein</topology>
    </subcellularLocation>
</comment>
<dbReference type="Gene3D" id="1.20.1070.10">
    <property type="entry name" value="Rhodopsin 7-helix transmembrane proteins"/>
    <property type="match status" value="1"/>
</dbReference>
<dbReference type="GO" id="GO:0008528">
    <property type="term" value="F:G protein-coupled peptide receptor activity"/>
    <property type="evidence" value="ECO:0007669"/>
    <property type="project" value="TreeGrafter"/>
</dbReference>
<evidence type="ECO:0000256" key="3">
    <source>
        <dbReference type="ARBA" id="ARBA00022692"/>
    </source>
</evidence>
<evidence type="ECO:0000256" key="6">
    <source>
        <dbReference type="ARBA" id="ARBA00023136"/>
    </source>
</evidence>
<protein>
    <recommendedName>
        <fullName evidence="10">G-protein coupled receptors family 1 profile domain-containing protein</fullName>
    </recommendedName>
</protein>
<dbReference type="SUPFAM" id="SSF81321">
    <property type="entry name" value="Family A G protein-coupled receptor-like"/>
    <property type="match status" value="1"/>
</dbReference>
<name>A0AAE1E612_9GAST</name>
<accession>A0AAE1E612</accession>
<keyword evidence="7" id="KW-0675">Receptor</keyword>
<dbReference type="PRINTS" id="PR00237">
    <property type="entry name" value="GPCRRHODOPSN"/>
</dbReference>
<evidence type="ECO:0000256" key="8">
    <source>
        <dbReference type="ARBA" id="ARBA00023224"/>
    </source>
</evidence>
<evidence type="ECO:0000313" key="11">
    <source>
        <dbReference type="EMBL" id="KAK3795674.1"/>
    </source>
</evidence>
<dbReference type="GO" id="GO:0007218">
    <property type="term" value="P:neuropeptide signaling pathway"/>
    <property type="evidence" value="ECO:0007669"/>
    <property type="project" value="TreeGrafter"/>
</dbReference>
<dbReference type="AlphaFoldDB" id="A0AAE1E612"/>
<keyword evidence="8" id="KW-0807">Transducer</keyword>
<keyword evidence="12" id="KW-1185">Reference proteome</keyword>
<dbReference type="InterPro" id="IPR017452">
    <property type="entry name" value="GPCR_Rhodpsn_7TM"/>
</dbReference>
<comment type="caution">
    <text evidence="11">The sequence shown here is derived from an EMBL/GenBank/DDBJ whole genome shotgun (WGS) entry which is preliminary data.</text>
</comment>
<feature type="transmembrane region" description="Helical" evidence="9">
    <location>
        <begin position="280"/>
        <end position="300"/>
    </location>
</feature>
<evidence type="ECO:0000256" key="5">
    <source>
        <dbReference type="ARBA" id="ARBA00023040"/>
    </source>
</evidence>
<feature type="transmembrane region" description="Helical" evidence="9">
    <location>
        <begin position="158"/>
        <end position="181"/>
    </location>
</feature>
<sequence length="363" mass="39858">MHGGFHHNFSFETNGTTPGSANHDQYSEKLENIYQSVQPVLSWMLVVTGVIGIPGNVLTIMVFAKMGTASAFQMSCTGLAVPDLLCVGASMMCGITTMGVFRGAASQAAISHLNNLVGGLPQVEFSRVTSLITAWISTVRCLSVAYPTKVRFIITRTVISVALCIIFSLGCSFLLIASTVYRVKREFDPETNSTVWTLDFQKNSKSSAFFQFLRFVFGLILPVLSWVTVTVCTTFLIVKLKQNAKWKSQNAQVVTESSSSGAVPSKIKQKKELPERERRVMKVVILVAVIFLFCSVPMSAHLAASFTLPQYKESGSLRHLFIMNGLVCVFMSQLNSSINIVLFAISGQNFRSALLSMFRVSKP</sequence>
<gene>
    <name evidence="11" type="ORF">RRG08_055191</name>
</gene>
<evidence type="ECO:0000256" key="9">
    <source>
        <dbReference type="SAM" id="Phobius"/>
    </source>
</evidence>
<proteinExistence type="predicted"/>
<reference evidence="11" key="1">
    <citation type="journal article" date="2023" name="G3 (Bethesda)">
        <title>A reference genome for the long-term kleptoplast-retaining sea slug Elysia crispata morphotype clarki.</title>
        <authorList>
            <person name="Eastman K.E."/>
            <person name="Pendleton A.L."/>
            <person name="Shaikh M.A."/>
            <person name="Suttiyut T."/>
            <person name="Ogas R."/>
            <person name="Tomko P."/>
            <person name="Gavelis G."/>
            <person name="Widhalm J.R."/>
            <person name="Wisecaver J.H."/>
        </authorList>
    </citation>
    <scope>NUCLEOTIDE SEQUENCE</scope>
    <source>
        <strain evidence="11">ECLA1</strain>
    </source>
</reference>
<feature type="transmembrane region" description="Helical" evidence="9">
    <location>
        <begin position="84"/>
        <end position="105"/>
    </location>
</feature>
<dbReference type="Pfam" id="PF00001">
    <property type="entry name" value="7tm_1"/>
    <property type="match status" value="1"/>
</dbReference>
<keyword evidence="5" id="KW-0297">G-protein coupled receptor</keyword>
<keyword evidence="2" id="KW-1003">Cell membrane</keyword>
<dbReference type="GO" id="GO:0005886">
    <property type="term" value="C:plasma membrane"/>
    <property type="evidence" value="ECO:0007669"/>
    <property type="project" value="UniProtKB-SubCell"/>
</dbReference>
<feature type="transmembrane region" description="Helical" evidence="9">
    <location>
        <begin position="320"/>
        <end position="345"/>
    </location>
</feature>
<evidence type="ECO:0000256" key="4">
    <source>
        <dbReference type="ARBA" id="ARBA00022989"/>
    </source>
</evidence>
<keyword evidence="3 9" id="KW-0812">Transmembrane</keyword>
<evidence type="ECO:0000256" key="7">
    <source>
        <dbReference type="ARBA" id="ARBA00023170"/>
    </source>
</evidence>
<feature type="transmembrane region" description="Helical" evidence="9">
    <location>
        <begin position="212"/>
        <end position="238"/>
    </location>
</feature>
<evidence type="ECO:0000313" key="12">
    <source>
        <dbReference type="Proteomes" id="UP001283361"/>
    </source>
</evidence>
<evidence type="ECO:0000259" key="10">
    <source>
        <dbReference type="PROSITE" id="PS50262"/>
    </source>
</evidence>
<evidence type="ECO:0000256" key="1">
    <source>
        <dbReference type="ARBA" id="ARBA00004651"/>
    </source>
</evidence>
<keyword evidence="4 9" id="KW-1133">Transmembrane helix</keyword>
<dbReference type="Proteomes" id="UP001283361">
    <property type="component" value="Unassembled WGS sequence"/>
</dbReference>
<dbReference type="PANTHER" id="PTHR24230">
    <property type="entry name" value="G-PROTEIN COUPLED RECEPTOR"/>
    <property type="match status" value="1"/>
</dbReference>
<feature type="domain" description="G-protein coupled receptors family 1 profile" evidence="10">
    <location>
        <begin position="55"/>
        <end position="343"/>
    </location>
</feature>
<evidence type="ECO:0000256" key="2">
    <source>
        <dbReference type="ARBA" id="ARBA00022475"/>
    </source>
</evidence>